<organism evidence="1 2">
    <name type="scientific">Hemibagrus wyckioides</name>
    <dbReference type="NCBI Taxonomy" id="337641"/>
    <lineage>
        <taxon>Eukaryota</taxon>
        <taxon>Metazoa</taxon>
        <taxon>Chordata</taxon>
        <taxon>Craniata</taxon>
        <taxon>Vertebrata</taxon>
        <taxon>Euteleostomi</taxon>
        <taxon>Actinopterygii</taxon>
        <taxon>Neopterygii</taxon>
        <taxon>Teleostei</taxon>
        <taxon>Ostariophysi</taxon>
        <taxon>Siluriformes</taxon>
        <taxon>Bagridae</taxon>
        <taxon>Hemibagrus</taxon>
    </lineage>
</organism>
<dbReference type="OrthoDB" id="8964565at2759"/>
<dbReference type="Proteomes" id="UP000824219">
    <property type="component" value="Linkage Group LG10"/>
</dbReference>
<evidence type="ECO:0000313" key="1">
    <source>
        <dbReference type="EMBL" id="KAG7327429.1"/>
    </source>
</evidence>
<dbReference type="AlphaFoldDB" id="A0A9D3NRZ1"/>
<keyword evidence="2" id="KW-1185">Reference proteome</keyword>
<dbReference type="EMBL" id="JAHKSW010000010">
    <property type="protein sequence ID" value="KAG7327429.1"/>
    <property type="molecule type" value="Genomic_DNA"/>
</dbReference>
<gene>
    <name evidence="1" type="ORF">KOW79_009035</name>
</gene>
<proteinExistence type="predicted"/>
<name>A0A9D3NRZ1_9TELE</name>
<sequence>MIKGQTTEYYGTSLSSNLSLATSTAITSIYATTTAITTTSPATTDITTKILQTMSAQAVVWMQSVTELSDEKIILYIEEFYQQIQAKVNGTIKMTVKKIEKVTA</sequence>
<reference evidence="1 2" key="1">
    <citation type="submission" date="2021-06" db="EMBL/GenBank/DDBJ databases">
        <title>Chromosome-level genome assembly of the red-tail catfish (Hemibagrus wyckioides).</title>
        <authorList>
            <person name="Shao F."/>
        </authorList>
    </citation>
    <scope>NUCLEOTIDE SEQUENCE [LARGE SCALE GENOMIC DNA]</scope>
    <source>
        <strain evidence="1">EC202008001</strain>
        <tissue evidence="1">Blood</tissue>
    </source>
</reference>
<evidence type="ECO:0000313" key="2">
    <source>
        <dbReference type="Proteomes" id="UP000824219"/>
    </source>
</evidence>
<accession>A0A9D3NRZ1</accession>
<comment type="caution">
    <text evidence="1">The sequence shown here is derived from an EMBL/GenBank/DDBJ whole genome shotgun (WGS) entry which is preliminary data.</text>
</comment>
<protein>
    <submittedName>
        <fullName evidence="1">Uncharacterized protein</fullName>
    </submittedName>
</protein>